<protein>
    <submittedName>
        <fullName evidence="1">Uncharacterized protein</fullName>
    </submittedName>
</protein>
<gene>
    <name evidence="1" type="ORF">GNZ05_25850</name>
</gene>
<evidence type="ECO:0000313" key="1">
    <source>
        <dbReference type="EMBL" id="MUM75548.1"/>
    </source>
</evidence>
<dbReference type="Proteomes" id="UP000490727">
    <property type="component" value="Unassembled WGS sequence"/>
</dbReference>
<comment type="caution">
    <text evidence="1">The sequence shown here is derived from an EMBL/GenBank/DDBJ whole genome shotgun (WGS) entry which is preliminary data.</text>
</comment>
<sequence>MALCKSDKDCLRNRETFPFWCADVLVFVQRNEAAIVRLLIISDRLSGEGMIAMYHHVRACFHGGLFVLLPPSVREDNTMKEPE</sequence>
<organism evidence="1 2">
    <name type="scientific">Escherichia coli</name>
    <dbReference type="NCBI Taxonomy" id="562"/>
    <lineage>
        <taxon>Bacteria</taxon>
        <taxon>Pseudomonadati</taxon>
        <taxon>Pseudomonadota</taxon>
        <taxon>Gammaproteobacteria</taxon>
        <taxon>Enterobacterales</taxon>
        <taxon>Enterobacteriaceae</taxon>
        <taxon>Escherichia</taxon>
    </lineage>
</organism>
<dbReference type="AlphaFoldDB" id="A0AAJ3D0I1"/>
<proteinExistence type="predicted"/>
<accession>A0AAJ3D0I1</accession>
<evidence type="ECO:0000313" key="2">
    <source>
        <dbReference type="Proteomes" id="UP000490727"/>
    </source>
</evidence>
<name>A0AAJ3D0I1_ECOLX</name>
<dbReference type="EMBL" id="WOET01000037">
    <property type="protein sequence ID" value="MUM75548.1"/>
    <property type="molecule type" value="Genomic_DNA"/>
</dbReference>
<dbReference type="RefSeq" id="WP_155851456.1">
    <property type="nucleotide sequence ID" value="NZ_WOET01000037.1"/>
</dbReference>
<reference evidence="1 2" key="1">
    <citation type="submission" date="2019-11" db="EMBL/GenBank/DDBJ databases">
        <title>Whole genome sequence analysis of environmental Escherichia coli from the feces of straw-necked ibis (Threskiornis spinicollis) nesting on inland wetlands.</title>
        <authorList>
            <person name="Wyrsch E.R."/>
            <person name="Roy Chowdhury P."/>
            <person name="Wallis L."/>
            <person name="Cummins M.L."/>
            <person name="Zingali T."/>
            <person name="Brandis K.J."/>
            <person name="Djordjevic S.P."/>
        </authorList>
    </citation>
    <scope>NUCLEOTIDE SEQUENCE [LARGE SCALE GENOMIC DNA]</scope>
    <source>
        <strain evidence="1 2">IBS12</strain>
    </source>
</reference>